<feature type="transmembrane region" description="Helical" evidence="1">
    <location>
        <begin position="32"/>
        <end position="58"/>
    </location>
</feature>
<reference evidence="2 3" key="1">
    <citation type="submission" date="2023-11" db="EMBL/GenBank/DDBJ databases">
        <authorList>
            <person name="Val-Calvo J."/>
            <person name="Scortti M."/>
            <person name="Vazquez-Boland J."/>
        </authorList>
    </citation>
    <scope>NUCLEOTIDE SEQUENCE [LARGE SCALE GENOMIC DNA]</scope>
    <source>
        <strain evidence="2 3">DSM 46662</strain>
    </source>
</reference>
<gene>
    <name evidence="2" type="ORF">ABEU19_002053</name>
</gene>
<evidence type="ECO:0000313" key="3">
    <source>
        <dbReference type="Proteomes" id="UP001629744"/>
    </source>
</evidence>
<evidence type="ECO:0000256" key="1">
    <source>
        <dbReference type="SAM" id="Phobius"/>
    </source>
</evidence>
<sequence>MDSETWAMALLITIVCGAGAFIALLRAWAGLAAILGFFALGGALVVVWGILAGLFSAIS</sequence>
<name>A0ABW9FT57_9NOCA</name>
<dbReference type="RefSeq" id="WP_348604942.1">
    <property type="nucleotide sequence ID" value="NZ_CP157276.1"/>
</dbReference>
<comment type="caution">
    <text evidence="2">The sequence shown here is derived from an EMBL/GenBank/DDBJ whole genome shotgun (WGS) entry which is preliminary data.</text>
</comment>
<keyword evidence="1" id="KW-1133">Transmembrane helix</keyword>
<proteinExistence type="predicted"/>
<evidence type="ECO:0000313" key="2">
    <source>
        <dbReference type="EMBL" id="MFM1728562.1"/>
    </source>
</evidence>
<accession>A0ABW9FT57</accession>
<keyword evidence="1" id="KW-0472">Membrane</keyword>
<dbReference type="EMBL" id="JBDLNU010000002">
    <property type="protein sequence ID" value="MFM1728562.1"/>
    <property type="molecule type" value="Genomic_DNA"/>
</dbReference>
<dbReference type="Proteomes" id="UP001629744">
    <property type="component" value="Unassembled WGS sequence"/>
</dbReference>
<keyword evidence="1" id="KW-0812">Transmembrane</keyword>
<keyword evidence="3" id="KW-1185">Reference proteome</keyword>
<protein>
    <submittedName>
        <fullName evidence="2">Uncharacterized protein</fullName>
    </submittedName>
</protein>
<feature type="transmembrane region" description="Helical" evidence="1">
    <location>
        <begin position="6"/>
        <end position="25"/>
    </location>
</feature>
<organism evidence="2 3">
    <name type="scientific">Prescottella soli</name>
    <dbReference type="NCBI Taxonomy" id="1543852"/>
    <lineage>
        <taxon>Bacteria</taxon>
        <taxon>Bacillati</taxon>
        <taxon>Actinomycetota</taxon>
        <taxon>Actinomycetes</taxon>
        <taxon>Mycobacteriales</taxon>
        <taxon>Nocardiaceae</taxon>
        <taxon>Prescottella</taxon>
    </lineage>
</organism>